<sequence length="179" mass="21558">MKWSKYSFSEKLKIIKSKITHNNIICVALHTYDLELFKKILITEKVKDINMMFLARYGLCKGDKYYTFLQKLYNYLDENNVTLDKQKKESLDYVLKYIEMFDPLKFTKNEQLQPRYNDEDTLEYYENVSKNLDENNINHTDQIGESSELNYAMQSWIGQVKTYFSKYYHYNNATIPHNL</sequence>
<organism evidence="1 2">
    <name type="scientific">Rickettsia bellii str. RML An4</name>
    <dbReference type="NCBI Taxonomy" id="1359193"/>
    <lineage>
        <taxon>Bacteria</taxon>
        <taxon>Pseudomonadati</taxon>
        <taxon>Pseudomonadota</taxon>
        <taxon>Alphaproteobacteria</taxon>
        <taxon>Rickettsiales</taxon>
        <taxon>Rickettsiaceae</taxon>
        <taxon>Rickettsieae</taxon>
        <taxon>Rickettsia</taxon>
        <taxon>belli group</taxon>
    </lineage>
</organism>
<name>A0A0F3QBJ3_RICBE</name>
<protein>
    <submittedName>
        <fullName evidence="1">Uncharacterized protein</fullName>
    </submittedName>
</protein>
<dbReference type="Proteomes" id="UP000033661">
    <property type="component" value="Unassembled WGS sequence"/>
</dbReference>
<accession>A0A0F3QBJ3</accession>
<dbReference type="EMBL" id="LAOI01000001">
    <property type="protein sequence ID" value="KJV89602.1"/>
    <property type="molecule type" value="Genomic_DNA"/>
</dbReference>
<gene>
    <name evidence="1" type="ORF">RBEAN4_0581</name>
</gene>
<dbReference type="RefSeq" id="WP_011477402.1">
    <property type="nucleotide sequence ID" value="NZ_LAOI01000001.1"/>
</dbReference>
<proteinExistence type="predicted"/>
<reference evidence="1 2" key="1">
    <citation type="submission" date="2015-02" db="EMBL/GenBank/DDBJ databases">
        <title>Genome Sequencing of Rickettsiales.</title>
        <authorList>
            <person name="Daugherty S.C."/>
            <person name="Su Q."/>
            <person name="Abolude K."/>
            <person name="Beier-Sexton M."/>
            <person name="Carlyon J.A."/>
            <person name="Carter R."/>
            <person name="Day N.P."/>
            <person name="Dumler S.J."/>
            <person name="Dyachenko V."/>
            <person name="Godinez A."/>
            <person name="Kurtti T.J."/>
            <person name="Lichay M."/>
            <person name="Mullins K.E."/>
            <person name="Ott S."/>
            <person name="Pappas-Brown V."/>
            <person name="Paris D.H."/>
            <person name="Patel P."/>
            <person name="Richards A.L."/>
            <person name="Sadzewicz L."/>
            <person name="Sears K."/>
            <person name="Seidman D."/>
            <person name="Sengamalay N."/>
            <person name="Stenos J."/>
            <person name="Tallon L.J."/>
            <person name="Vincent G."/>
            <person name="Fraser C.M."/>
            <person name="Munderloh U."/>
            <person name="Dunning-Hotopp J.C."/>
        </authorList>
    </citation>
    <scope>NUCLEOTIDE SEQUENCE [LARGE SCALE GENOMIC DNA]</scope>
    <source>
        <strain evidence="1 2">RML An4</strain>
    </source>
</reference>
<evidence type="ECO:0000313" key="2">
    <source>
        <dbReference type="Proteomes" id="UP000033661"/>
    </source>
</evidence>
<evidence type="ECO:0000313" key="1">
    <source>
        <dbReference type="EMBL" id="KJV89602.1"/>
    </source>
</evidence>
<keyword evidence="2" id="KW-1185">Reference proteome</keyword>
<dbReference type="PATRIC" id="fig|1359193.3.peg.565"/>
<dbReference type="AlphaFoldDB" id="A0A0F3QBJ3"/>
<comment type="caution">
    <text evidence="1">The sequence shown here is derived from an EMBL/GenBank/DDBJ whole genome shotgun (WGS) entry which is preliminary data.</text>
</comment>